<evidence type="ECO:0000313" key="2">
    <source>
        <dbReference type="EMBL" id="CAI9540381.1"/>
    </source>
</evidence>
<proteinExistence type="predicted"/>
<dbReference type="EMBL" id="CATNWA010001488">
    <property type="protein sequence ID" value="CAI9540381.1"/>
    <property type="molecule type" value="Genomic_DNA"/>
</dbReference>
<evidence type="ECO:0000256" key="1">
    <source>
        <dbReference type="SAM" id="MobiDB-lite"/>
    </source>
</evidence>
<dbReference type="Proteomes" id="UP001162483">
    <property type="component" value="Unassembled WGS sequence"/>
</dbReference>
<keyword evidence="3" id="KW-1185">Reference proteome</keyword>
<sequence>MDLDEVVYLSLLVCDDREYAYQTLKEYPRDELLECIRIAHVLVDQGTEFSEVQPLIEVCAELVSSGTPECRDEFLPPFSADQVESLVWLLEDDVGYFLERYSTCSPQVLRDCINAVQSLVRQALCKLSFVQPILQTWTDLLHPASVSLQHHSSTQGTLPASPTAPPVTAQYTLTTTYQSSAPTSCTYPFFNPVKKSSVATAPSSVPSSSSSLSSAAPSCSSS</sequence>
<accession>A0ABN9B108</accession>
<evidence type="ECO:0000313" key="3">
    <source>
        <dbReference type="Proteomes" id="UP001162483"/>
    </source>
</evidence>
<reference evidence="2" key="1">
    <citation type="submission" date="2023-05" db="EMBL/GenBank/DDBJ databases">
        <authorList>
            <person name="Stuckert A."/>
        </authorList>
    </citation>
    <scope>NUCLEOTIDE SEQUENCE</scope>
</reference>
<gene>
    <name evidence="2" type="ORF">SPARVUS_LOCUS1733582</name>
</gene>
<feature type="region of interest" description="Disordered" evidence="1">
    <location>
        <begin position="197"/>
        <end position="222"/>
    </location>
</feature>
<protein>
    <submittedName>
        <fullName evidence="2">Uncharacterized protein</fullName>
    </submittedName>
</protein>
<comment type="caution">
    <text evidence="2">The sequence shown here is derived from an EMBL/GenBank/DDBJ whole genome shotgun (WGS) entry which is preliminary data.</text>
</comment>
<organism evidence="2 3">
    <name type="scientific">Staurois parvus</name>
    <dbReference type="NCBI Taxonomy" id="386267"/>
    <lineage>
        <taxon>Eukaryota</taxon>
        <taxon>Metazoa</taxon>
        <taxon>Chordata</taxon>
        <taxon>Craniata</taxon>
        <taxon>Vertebrata</taxon>
        <taxon>Euteleostomi</taxon>
        <taxon>Amphibia</taxon>
        <taxon>Batrachia</taxon>
        <taxon>Anura</taxon>
        <taxon>Neobatrachia</taxon>
        <taxon>Ranoidea</taxon>
        <taxon>Ranidae</taxon>
        <taxon>Staurois</taxon>
    </lineage>
</organism>
<name>A0ABN9B108_9NEOB</name>